<accession>A0A9W9FVC4</accession>
<dbReference type="Proteomes" id="UP001149165">
    <property type="component" value="Unassembled WGS sequence"/>
</dbReference>
<comment type="caution">
    <text evidence="1">The sequence shown here is derived from an EMBL/GenBank/DDBJ whole genome shotgun (WGS) entry which is preliminary data.</text>
</comment>
<proteinExistence type="predicted"/>
<gene>
    <name evidence="1" type="ORF">N7456_003017</name>
</gene>
<dbReference type="AlphaFoldDB" id="A0A9W9FVC4"/>
<dbReference type="EMBL" id="JAPQKH010000003">
    <property type="protein sequence ID" value="KAJ5106342.1"/>
    <property type="molecule type" value="Genomic_DNA"/>
</dbReference>
<organism evidence="1 2">
    <name type="scientific">Penicillium angulare</name>
    <dbReference type="NCBI Taxonomy" id="116970"/>
    <lineage>
        <taxon>Eukaryota</taxon>
        <taxon>Fungi</taxon>
        <taxon>Dikarya</taxon>
        <taxon>Ascomycota</taxon>
        <taxon>Pezizomycotina</taxon>
        <taxon>Eurotiomycetes</taxon>
        <taxon>Eurotiomycetidae</taxon>
        <taxon>Eurotiales</taxon>
        <taxon>Aspergillaceae</taxon>
        <taxon>Penicillium</taxon>
    </lineage>
</organism>
<keyword evidence="2" id="KW-1185">Reference proteome</keyword>
<evidence type="ECO:0000313" key="2">
    <source>
        <dbReference type="Proteomes" id="UP001149165"/>
    </source>
</evidence>
<sequence length="167" mass="18965">MSTELPLSFLGNVNIAVRIVKEQYPDAELYEVEAKNLNPTVYMHLPTEVTFMKVVFHVGENATAIISTGMVWGQWGTIEYIPEPWMEDVVIPWPLGMDAFEADALLKAAGYTGGYKTITLRHPLHPDFDEPYYIFNVEGEFVFVGVYDKKVFVGDLELVENLKLSRD</sequence>
<reference evidence="1" key="2">
    <citation type="journal article" date="2023" name="IMA Fungus">
        <title>Comparative genomic study of the Penicillium genus elucidates a diverse pangenome and 15 lateral gene transfer events.</title>
        <authorList>
            <person name="Petersen C."/>
            <person name="Sorensen T."/>
            <person name="Nielsen M.R."/>
            <person name="Sondergaard T.E."/>
            <person name="Sorensen J.L."/>
            <person name="Fitzpatrick D.A."/>
            <person name="Frisvad J.C."/>
            <person name="Nielsen K.L."/>
        </authorList>
    </citation>
    <scope>NUCLEOTIDE SEQUENCE</scope>
    <source>
        <strain evidence="1">IBT 30069</strain>
    </source>
</reference>
<evidence type="ECO:0000313" key="1">
    <source>
        <dbReference type="EMBL" id="KAJ5106342.1"/>
    </source>
</evidence>
<protein>
    <submittedName>
        <fullName evidence="1">Uncharacterized protein</fullName>
    </submittedName>
</protein>
<name>A0A9W9FVC4_9EURO</name>
<reference evidence="1" key="1">
    <citation type="submission" date="2022-11" db="EMBL/GenBank/DDBJ databases">
        <authorList>
            <person name="Petersen C."/>
        </authorList>
    </citation>
    <scope>NUCLEOTIDE SEQUENCE</scope>
    <source>
        <strain evidence="1">IBT 30069</strain>
    </source>
</reference>
<dbReference type="OrthoDB" id="5402897at2759"/>